<proteinExistence type="predicted"/>
<dbReference type="EMBL" id="JBAWTH010000140">
    <property type="protein sequence ID" value="KAL2275204.1"/>
    <property type="molecule type" value="Genomic_DNA"/>
</dbReference>
<evidence type="ECO:0000313" key="4">
    <source>
        <dbReference type="Proteomes" id="UP001600888"/>
    </source>
</evidence>
<organism evidence="3 4">
    <name type="scientific">Diaporthe vaccinii</name>
    <dbReference type="NCBI Taxonomy" id="105482"/>
    <lineage>
        <taxon>Eukaryota</taxon>
        <taxon>Fungi</taxon>
        <taxon>Dikarya</taxon>
        <taxon>Ascomycota</taxon>
        <taxon>Pezizomycotina</taxon>
        <taxon>Sordariomycetes</taxon>
        <taxon>Sordariomycetidae</taxon>
        <taxon>Diaporthales</taxon>
        <taxon>Diaporthaceae</taxon>
        <taxon>Diaporthe</taxon>
        <taxon>Diaporthe eres species complex</taxon>
    </lineage>
</organism>
<feature type="compositionally biased region" description="Low complexity" evidence="1">
    <location>
        <begin position="168"/>
        <end position="186"/>
    </location>
</feature>
<evidence type="ECO:0000256" key="2">
    <source>
        <dbReference type="SAM" id="SignalP"/>
    </source>
</evidence>
<feature type="region of interest" description="Disordered" evidence="1">
    <location>
        <begin position="160"/>
        <end position="188"/>
    </location>
</feature>
<evidence type="ECO:0000313" key="3">
    <source>
        <dbReference type="EMBL" id="KAL2275204.1"/>
    </source>
</evidence>
<keyword evidence="2" id="KW-0732">Signal</keyword>
<protein>
    <submittedName>
        <fullName evidence="3">Uncharacterized protein</fullName>
    </submittedName>
</protein>
<dbReference type="Proteomes" id="UP001600888">
    <property type="component" value="Unassembled WGS sequence"/>
</dbReference>
<name>A0ABR4DYG1_9PEZI</name>
<gene>
    <name evidence="3" type="ORF">FJTKL_02428</name>
</gene>
<feature type="signal peptide" evidence="2">
    <location>
        <begin position="1"/>
        <end position="25"/>
    </location>
</feature>
<accession>A0ABR4DYG1</accession>
<feature type="chain" id="PRO_5045084415" evidence="2">
    <location>
        <begin position="26"/>
        <end position="218"/>
    </location>
</feature>
<reference evidence="3 4" key="1">
    <citation type="submission" date="2024-03" db="EMBL/GenBank/DDBJ databases">
        <title>A high-quality draft genome sequence of Diaporthe vaccinii, a causative agent of upright dieback and viscid rot disease in cranberry plants.</title>
        <authorList>
            <person name="Sarrasin M."/>
            <person name="Lang B.F."/>
            <person name="Burger G."/>
        </authorList>
    </citation>
    <scope>NUCLEOTIDE SEQUENCE [LARGE SCALE GENOMIC DNA]</scope>
    <source>
        <strain evidence="3 4">IS7</strain>
    </source>
</reference>
<comment type="caution">
    <text evidence="3">The sequence shown here is derived from an EMBL/GenBank/DDBJ whole genome shotgun (WGS) entry which is preliminary data.</text>
</comment>
<keyword evidence="4" id="KW-1185">Reference proteome</keyword>
<evidence type="ECO:0000256" key="1">
    <source>
        <dbReference type="SAM" id="MobiDB-lite"/>
    </source>
</evidence>
<sequence length="218" mass="22467">MSVPALPFVMVALLVGAAISHEGHGGTCGPFQLTTTSGTLYSASNGTQFPGSTETELEPAEYLISDNGTLTTHDGSLCEFRPYLICLPNNTHSEGDGAFVIGEFGRLSYSNNDNFNGCSPVVEDGSTFEDMRIFPGNTSSGDGSGIASCGSLAMQASRCHPGDNDTESNANVNVNVTGGTNGANSTEDAATTSGTARLMMGMSTSIYGLFLVFGLSLS</sequence>